<sequence length="127" mass="14414">MGLNTCPSDGVPTCVQSPRCMSYDSEKKSSFCGTLGERYIITEAKVETISERTTLMEEHATTVLKITSQQDRFIRENFTSYLKDRDTDHMGGSISNFETSDLELDIRLFGLLESIVQKLIAKKIKYM</sequence>
<reference evidence="1 2" key="1">
    <citation type="journal article" date="2019" name="Environ. Microbiol.">
        <title>At the nexus of three kingdoms: the genome of the mycorrhizal fungus Gigaspora margarita provides insights into plant, endobacterial and fungal interactions.</title>
        <authorList>
            <person name="Venice F."/>
            <person name="Ghignone S."/>
            <person name="Salvioli di Fossalunga A."/>
            <person name="Amselem J."/>
            <person name="Novero M."/>
            <person name="Xianan X."/>
            <person name="Sedzielewska Toro K."/>
            <person name="Morin E."/>
            <person name="Lipzen A."/>
            <person name="Grigoriev I.V."/>
            <person name="Henrissat B."/>
            <person name="Martin F.M."/>
            <person name="Bonfante P."/>
        </authorList>
    </citation>
    <scope>NUCLEOTIDE SEQUENCE [LARGE SCALE GENOMIC DNA]</scope>
    <source>
        <strain evidence="1 2">BEG34</strain>
    </source>
</reference>
<name>A0A8H3X8I2_GIGMA</name>
<dbReference type="OrthoDB" id="2435290at2759"/>
<evidence type="ECO:0000313" key="2">
    <source>
        <dbReference type="Proteomes" id="UP000439903"/>
    </source>
</evidence>
<evidence type="ECO:0000313" key="1">
    <source>
        <dbReference type="EMBL" id="KAF0432781.1"/>
    </source>
</evidence>
<dbReference type="Proteomes" id="UP000439903">
    <property type="component" value="Unassembled WGS sequence"/>
</dbReference>
<organism evidence="1 2">
    <name type="scientific">Gigaspora margarita</name>
    <dbReference type="NCBI Taxonomy" id="4874"/>
    <lineage>
        <taxon>Eukaryota</taxon>
        <taxon>Fungi</taxon>
        <taxon>Fungi incertae sedis</taxon>
        <taxon>Mucoromycota</taxon>
        <taxon>Glomeromycotina</taxon>
        <taxon>Glomeromycetes</taxon>
        <taxon>Diversisporales</taxon>
        <taxon>Gigasporaceae</taxon>
        <taxon>Gigaspora</taxon>
    </lineage>
</organism>
<gene>
    <name evidence="1" type="ORF">F8M41_005159</name>
</gene>
<proteinExistence type="predicted"/>
<comment type="caution">
    <text evidence="1">The sequence shown here is derived from an EMBL/GenBank/DDBJ whole genome shotgun (WGS) entry which is preliminary data.</text>
</comment>
<protein>
    <submittedName>
        <fullName evidence="1">Uncharacterized protein</fullName>
    </submittedName>
</protein>
<dbReference type="EMBL" id="WTPW01001487">
    <property type="protein sequence ID" value="KAF0432781.1"/>
    <property type="molecule type" value="Genomic_DNA"/>
</dbReference>
<keyword evidence="2" id="KW-1185">Reference proteome</keyword>
<accession>A0A8H3X8I2</accession>
<dbReference type="AlphaFoldDB" id="A0A8H3X8I2"/>